<feature type="region of interest" description="Disordered" evidence="1">
    <location>
        <begin position="26"/>
        <end position="45"/>
    </location>
</feature>
<feature type="compositionally biased region" description="Basic and acidic residues" evidence="1">
    <location>
        <begin position="143"/>
        <end position="160"/>
    </location>
</feature>
<evidence type="ECO:0000313" key="2">
    <source>
        <dbReference type="EMBL" id="XDQ16018.1"/>
    </source>
</evidence>
<name>A0AB39NC24_9ACTN</name>
<gene>
    <name evidence="2" type="ORF">AB5J55_43850</name>
</gene>
<accession>A0AB39NC24</accession>
<dbReference type="AlphaFoldDB" id="A0AB39NC24"/>
<organism evidence="2">
    <name type="scientific">Streptomyces sp. R11</name>
    <dbReference type="NCBI Taxonomy" id="3238625"/>
    <lineage>
        <taxon>Bacteria</taxon>
        <taxon>Bacillati</taxon>
        <taxon>Actinomycetota</taxon>
        <taxon>Actinomycetes</taxon>
        <taxon>Kitasatosporales</taxon>
        <taxon>Streptomycetaceae</taxon>
        <taxon>Streptomyces</taxon>
    </lineage>
</organism>
<evidence type="ECO:0000256" key="1">
    <source>
        <dbReference type="SAM" id="MobiDB-lite"/>
    </source>
</evidence>
<dbReference type="RefSeq" id="WP_369275942.1">
    <property type="nucleotide sequence ID" value="NZ_CP163432.1"/>
</dbReference>
<protein>
    <submittedName>
        <fullName evidence="2">Uncharacterized protein</fullName>
    </submittedName>
</protein>
<sequence length="308" mass="35118">MRTTSNPGDQRHLDAQHNRDQAWARLTQTPSGSHRLPSRSDGSPGRLIDIARNYDRICQRAEGILLPDTTDADVLAALLVIRMLREKLDHDELKLTSLARTKKITWARIAQWQELSGRQAAERRHLQLSRAYTRPDGTVPRTQSERVEQARERRSRHAEREWARQHAQRIRRIAAQLAAIGDLQKRADRSQEARVILAVRGSETQGTPEPVPLVWPTALRDCLAEDERFRSAPPQPTADDPDGSVWRRQQQEADILHRLLGLVRYAANPRNIDLSDLPQVSDAIRDLHRDSQQQAKTRRPPRPGASTT</sequence>
<dbReference type="EMBL" id="CP163432">
    <property type="protein sequence ID" value="XDQ16018.1"/>
    <property type="molecule type" value="Genomic_DNA"/>
</dbReference>
<feature type="region of interest" description="Disordered" evidence="1">
    <location>
        <begin position="128"/>
        <end position="160"/>
    </location>
</feature>
<proteinExistence type="predicted"/>
<reference evidence="2" key="1">
    <citation type="submission" date="2024-07" db="EMBL/GenBank/DDBJ databases">
        <authorList>
            <person name="Yu S.T."/>
        </authorList>
    </citation>
    <scope>NUCLEOTIDE SEQUENCE</scope>
    <source>
        <strain evidence="2">R11</strain>
    </source>
</reference>
<feature type="region of interest" description="Disordered" evidence="1">
    <location>
        <begin position="285"/>
        <end position="308"/>
    </location>
</feature>